<dbReference type="Gene3D" id="1.10.3910.10">
    <property type="entry name" value="SP0561-like"/>
    <property type="match status" value="1"/>
</dbReference>
<name>A0AAU0UMM3_9FIRM</name>
<dbReference type="Pfam" id="PF08984">
    <property type="entry name" value="DUF1858"/>
    <property type="match status" value="1"/>
</dbReference>
<reference evidence="2 3" key="1">
    <citation type="submission" date="2023-04" db="EMBL/GenBank/DDBJ databases">
        <authorList>
            <person name="Hsu D."/>
        </authorList>
    </citation>
    <scope>NUCLEOTIDE SEQUENCE [LARGE SCALE GENOMIC DNA]</scope>
    <source>
        <strain evidence="2 3">MK1</strain>
    </source>
</reference>
<dbReference type="Proteomes" id="UP001329915">
    <property type="component" value="Chromosome"/>
</dbReference>
<protein>
    <submittedName>
        <fullName evidence="2">DUF1858 domain-containing protein</fullName>
    </submittedName>
</protein>
<dbReference type="SUPFAM" id="SSF140683">
    <property type="entry name" value="SP0561-like"/>
    <property type="match status" value="1"/>
</dbReference>
<feature type="domain" description="DUF1858" evidence="1">
    <location>
        <begin position="9"/>
        <end position="61"/>
    </location>
</feature>
<dbReference type="PANTHER" id="PTHR39341:SF1">
    <property type="entry name" value="DUF1858 DOMAIN-CONTAINING PROTEIN"/>
    <property type="match status" value="1"/>
</dbReference>
<evidence type="ECO:0000259" key="1">
    <source>
        <dbReference type="Pfam" id="PF08984"/>
    </source>
</evidence>
<dbReference type="RefSeq" id="WP_366921600.1">
    <property type="nucleotide sequence ID" value="NZ_CP121694.1"/>
</dbReference>
<proteinExistence type="predicted"/>
<gene>
    <name evidence="2" type="ORF">MFMK1_002005</name>
</gene>
<evidence type="ECO:0000313" key="3">
    <source>
        <dbReference type="Proteomes" id="UP001329915"/>
    </source>
</evidence>
<dbReference type="KEGG" id="dbc:MFMK1_002005"/>
<keyword evidence="3" id="KW-1185">Reference proteome</keyword>
<dbReference type="InterPro" id="IPR015077">
    <property type="entry name" value="DUF1858"/>
</dbReference>
<dbReference type="NCBIfam" id="TIGR03980">
    <property type="entry name" value="prismane_assoc"/>
    <property type="match status" value="1"/>
</dbReference>
<dbReference type="InterPro" id="IPR023883">
    <property type="entry name" value="CHP03980_redox-disulphide"/>
</dbReference>
<sequence length="72" mass="8094">MSEKKGETITGSWPIFRVLQIYPEAREVFQNHGMPCSDCMASVNESIAQGARMHGLDLTKLLVDLNNLWEGE</sequence>
<dbReference type="EMBL" id="CP121694">
    <property type="protein sequence ID" value="WRO22180.1"/>
    <property type="molecule type" value="Genomic_DNA"/>
</dbReference>
<dbReference type="PANTHER" id="PTHR39341">
    <property type="entry name" value="BSL7085 PROTEIN"/>
    <property type="match status" value="1"/>
</dbReference>
<dbReference type="AlphaFoldDB" id="A0AAU0UMM3"/>
<accession>A0AAU0UMM3</accession>
<organism evidence="2 3">
    <name type="scientific">Metallumcola ferriviriculae</name>
    <dbReference type="NCBI Taxonomy" id="3039180"/>
    <lineage>
        <taxon>Bacteria</taxon>
        <taxon>Bacillati</taxon>
        <taxon>Bacillota</taxon>
        <taxon>Clostridia</taxon>
        <taxon>Neomoorellales</taxon>
        <taxon>Desulfitibacteraceae</taxon>
        <taxon>Metallumcola</taxon>
    </lineage>
</organism>
<evidence type="ECO:0000313" key="2">
    <source>
        <dbReference type="EMBL" id="WRO22180.1"/>
    </source>
</evidence>
<dbReference type="InterPro" id="IPR038062">
    <property type="entry name" value="ScdA-like_N_sf"/>
</dbReference>